<comment type="caution">
    <text evidence="1">The sequence shown here is derived from an EMBL/GenBank/DDBJ whole genome shotgun (WGS) entry which is preliminary data.</text>
</comment>
<protein>
    <submittedName>
        <fullName evidence="1">Uncharacterized protein</fullName>
    </submittedName>
</protein>
<evidence type="ECO:0000313" key="2">
    <source>
        <dbReference type="Proteomes" id="UP001523392"/>
    </source>
</evidence>
<accession>A0ABT1D699</accession>
<evidence type="ECO:0000313" key="1">
    <source>
        <dbReference type="EMBL" id="MCO6417442.1"/>
    </source>
</evidence>
<dbReference type="RefSeq" id="WP_252954085.1">
    <property type="nucleotide sequence ID" value="NZ_JAFIRR010000091.1"/>
</dbReference>
<keyword evidence="2" id="KW-1185">Reference proteome</keyword>
<gene>
    <name evidence="1" type="ORF">JYK14_14910</name>
</gene>
<reference evidence="1 2" key="1">
    <citation type="submission" date="2021-12" db="EMBL/GenBank/DDBJ databases">
        <title>Siccirubricoccus leaddurans sp. nov., a high concentration Zn2+ tolerance bacterium.</title>
        <authorList>
            <person name="Cao Y."/>
        </authorList>
    </citation>
    <scope>NUCLEOTIDE SEQUENCE [LARGE SCALE GENOMIC DNA]</scope>
    <source>
        <strain evidence="1 2">KC 17139</strain>
    </source>
</reference>
<proteinExistence type="predicted"/>
<dbReference type="Proteomes" id="UP001523392">
    <property type="component" value="Unassembled WGS sequence"/>
</dbReference>
<sequence length="79" mass="8696">MLPQAIPPLPPLLGLTRWEWDGAGIRFRIWARPIIGRGGREVVPVTLLWQQRDGSSGMARCGGFVEAMERALRITEGAG</sequence>
<name>A0ABT1D699_9PROT</name>
<organism evidence="1 2">
    <name type="scientific">Siccirubricoccus soli</name>
    <dbReference type="NCBI Taxonomy" id="2899147"/>
    <lineage>
        <taxon>Bacteria</taxon>
        <taxon>Pseudomonadati</taxon>
        <taxon>Pseudomonadota</taxon>
        <taxon>Alphaproteobacteria</taxon>
        <taxon>Acetobacterales</taxon>
        <taxon>Roseomonadaceae</taxon>
        <taxon>Siccirubricoccus</taxon>
    </lineage>
</organism>
<dbReference type="EMBL" id="JAFIRR010000091">
    <property type="protein sequence ID" value="MCO6417442.1"/>
    <property type="molecule type" value="Genomic_DNA"/>
</dbReference>